<feature type="region of interest" description="Disordered" evidence="1">
    <location>
        <begin position="1"/>
        <end position="21"/>
    </location>
</feature>
<feature type="compositionally biased region" description="Basic and acidic residues" evidence="1">
    <location>
        <begin position="10"/>
        <end position="21"/>
    </location>
</feature>
<name>A0A1G2KGN1_9BACT</name>
<protein>
    <submittedName>
        <fullName evidence="2">Uncharacterized protein</fullName>
    </submittedName>
</protein>
<evidence type="ECO:0000313" key="2">
    <source>
        <dbReference type="EMBL" id="OGZ98597.1"/>
    </source>
</evidence>
<gene>
    <name evidence="2" type="ORF">A3C07_04040</name>
</gene>
<organism evidence="2 3">
    <name type="scientific">Candidatus Sungbacteria bacterium RIFCSPHIGHO2_02_FULL_47_11</name>
    <dbReference type="NCBI Taxonomy" id="1802270"/>
    <lineage>
        <taxon>Bacteria</taxon>
        <taxon>Candidatus Sungiibacteriota</taxon>
    </lineage>
</organism>
<evidence type="ECO:0000256" key="1">
    <source>
        <dbReference type="SAM" id="MobiDB-lite"/>
    </source>
</evidence>
<evidence type="ECO:0000313" key="3">
    <source>
        <dbReference type="Proteomes" id="UP000179023"/>
    </source>
</evidence>
<comment type="caution">
    <text evidence="2">The sequence shown here is derived from an EMBL/GenBank/DDBJ whole genome shotgun (WGS) entry which is preliminary data.</text>
</comment>
<accession>A0A1G2KGN1</accession>
<dbReference type="AlphaFoldDB" id="A0A1G2KGN1"/>
<dbReference type="Proteomes" id="UP000179023">
    <property type="component" value="Unassembled WGS sequence"/>
</dbReference>
<reference evidence="2 3" key="1">
    <citation type="journal article" date="2016" name="Nat. Commun.">
        <title>Thousands of microbial genomes shed light on interconnected biogeochemical processes in an aquifer system.</title>
        <authorList>
            <person name="Anantharaman K."/>
            <person name="Brown C.T."/>
            <person name="Hug L.A."/>
            <person name="Sharon I."/>
            <person name="Castelle C.J."/>
            <person name="Probst A.J."/>
            <person name="Thomas B.C."/>
            <person name="Singh A."/>
            <person name="Wilkins M.J."/>
            <person name="Karaoz U."/>
            <person name="Brodie E.L."/>
            <person name="Williams K.H."/>
            <person name="Hubbard S.S."/>
            <person name="Banfield J.F."/>
        </authorList>
    </citation>
    <scope>NUCLEOTIDE SEQUENCE [LARGE SCALE GENOMIC DNA]</scope>
</reference>
<dbReference type="EMBL" id="MHQI01000062">
    <property type="protein sequence ID" value="OGZ98597.1"/>
    <property type="molecule type" value="Genomic_DNA"/>
</dbReference>
<sequence length="108" mass="12555">MQESPTGQKQESKPDRSKQEKILEQKYYLEKAEKRAQTAILELQKRNEDPELILRMNEESLESFSGSYQVGSNEELSAIIAHYLLRPSLSAEDTIDQRKKQLRETITN</sequence>
<proteinExistence type="predicted"/>